<comment type="subcellular location">
    <subcellularLocation>
        <location evidence="1">Cell membrane</location>
        <topology evidence="1">Multi-pass membrane protein</topology>
    </subcellularLocation>
    <subcellularLocation>
        <location evidence="6">Membrane</location>
        <topology evidence="6">Multi-pass membrane protein</topology>
    </subcellularLocation>
</comment>
<dbReference type="AlphaFoldDB" id="A0A518KBU5"/>
<gene>
    <name evidence="10" type="primary">exbB_1</name>
    <name evidence="10" type="ORF">Spa11_34860</name>
</gene>
<feature type="transmembrane region" description="Helical" evidence="7">
    <location>
        <begin position="71"/>
        <end position="93"/>
    </location>
</feature>
<dbReference type="PANTHER" id="PTHR30625:SF17">
    <property type="entry name" value="TOLQ-RELATED"/>
    <property type="match status" value="1"/>
</dbReference>
<keyword evidence="4 7" id="KW-1133">Transmembrane helix</keyword>
<protein>
    <submittedName>
        <fullName evidence="10">Biopolymer transport protein ExbB</fullName>
    </submittedName>
</protein>
<evidence type="ECO:0000256" key="3">
    <source>
        <dbReference type="ARBA" id="ARBA00022692"/>
    </source>
</evidence>
<evidence type="ECO:0000313" key="10">
    <source>
        <dbReference type="EMBL" id="QDV75272.1"/>
    </source>
</evidence>
<keyword evidence="5 7" id="KW-0472">Membrane</keyword>
<dbReference type="RefSeq" id="WP_145114418.1">
    <property type="nucleotide sequence ID" value="NZ_CP036349.1"/>
</dbReference>
<evidence type="ECO:0000259" key="9">
    <source>
        <dbReference type="Pfam" id="PF01618"/>
    </source>
</evidence>
<keyword evidence="2" id="KW-1003">Cell membrane</keyword>
<evidence type="ECO:0000256" key="5">
    <source>
        <dbReference type="ARBA" id="ARBA00023136"/>
    </source>
</evidence>
<dbReference type="InterPro" id="IPR050790">
    <property type="entry name" value="ExbB/TolQ_transport"/>
</dbReference>
<keyword evidence="8" id="KW-0732">Signal</keyword>
<reference evidence="10 11" key="1">
    <citation type="submission" date="2019-02" db="EMBL/GenBank/DDBJ databases">
        <title>Deep-cultivation of Planctomycetes and their phenomic and genomic characterization uncovers novel biology.</title>
        <authorList>
            <person name="Wiegand S."/>
            <person name="Jogler M."/>
            <person name="Boedeker C."/>
            <person name="Pinto D."/>
            <person name="Vollmers J."/>
            <person name="Rivas-Marin E."/>
            <person name="Kohn T."/>
            <person name="Peeters S.H."/>
            <person name="Heuer A."/>
            <person name="Rast P."/>
            <person name="Oberbeckmann S."/>
            <person name="Bunk B."/>
            <person name="Jeske O."/>
            <person name="Meyerdierks A."/>
            <person name="Storesund J.E."/>
            <person name="Kallscheuer N."/>
            <person name="Luecker S."/>
            <person name="Lage O.M."/>
            <person name="Pohl T."/>
            <person name="Merkel B.J."/>
            <person name="Hornburger P."/>
            <person name="Mueller R.-W."/>
            <person name="Bruemmer F."/>
            <person name="Labrenz M."/>
            <person name="Spormann A.M."/>
            <person name="Op den Camp H."/>
            <person name="Overmann J."/>
            <person name="Amann R."/>
            <person name="Jetten M.S.M."/>
            <person name="Mascher T."/>
            <person name="Medema M.H."/>
            <person name="Devos D.P."/>
            <person name="Kaster A.-K."/>
            <person name="Ovreas L."/>
            <person name="Rohde M."/>
            <person name="Galperin M.Y."/>
            <person name="Jogler C."/>
        </authorList>
    </citation>
    <scope>NUCLEOTIDE SEQUENCE [LARGE SCALE GENOMIC DNA]</scope>
    <source>
        <strain evidence="10 11">Spa11</strain>
    </source>
</reference>
<dbReference type="GO" id="GO:0005886">
    <property type="term" value="C:plasma membrane"/>
    <property type="evidence" value="ECO:0007669"/>
    <property type="project" value="UniProtKB-SubCell"/>
</dbReference>
<feature type="chain" id="PRO_5022176123" evidence="8">
    <location>
        <begin position="29"/>
        <end position="266"/>
    </location>
</feature>
<keyword evidence="6" id="KW-0653">Protein transport</keyword>
<evidence type="ECO:0000256" key="8">
    <source>
        <dbReference type="SAM" id="SignalP"/>
    </source>
</evidence>
<dbReference type="Proteomes" id="UP000316426">
    <property type="component" value="Chromosome"/>
</dbReference>
<dbReference type="PANTHER" id="PTHR30625">
    <property type="entry name" value="PROTEIN TOLQ"/>
    <property type="match status" value="1"/>
</dbReference>
<feature type="domain" description="MotA/TolQ/ExbB proton channel" evidence="9">
    <location>
        <begin position="129"/>
        <end position="250"/>
    </location>
</feature>
<keyword evidence="11" id="KW-1185">Reference proteome</keyword>
<dbReference type="KEGG" id="bmei:Spa11_34860"/>
<feature type="signal peptide" evidence="8">
    <location>
        <begin position="1"/>
        <end position="28"/>
    </location>
</feature>
<feature type="transmembrane region" description="Helical" evidence="7">
    <location>
        <begin position="173"/>
        <end position="195"/>
    </location>
</feature>
<dbReference type="GO" id="GO:0017038">
    <property type="term" value="P:protein import"/>
    <property type="evidence" value="ECO:0007669"/>
    <property type="project" value="TreeGrafter"/>
</dbReference>
<evidence type="ECO:0000256" key="1">
    <source>
        <dbReference type="ARBA" id="ARBA00004651"/>
    </source>
</evidence>
<accession>A0A518KBU5</accession>
<feature type="transmembrane region" description="Helical" evidence="7">
    <location>
        <begin position="215"/>
        <end position="240"/>
    </location>
</feature>
<keyword evidence="6" id="KW-0813">Transport</keyword>
<evidence type="ECO:0000256" key="6">
    <source>
        <dbReference type="RuleBase" id="RU004057"/>
    </source>
</evidence>
<name>A0A518KBU5_9BACT</name>
<comment type="similarity">
    <text evidence="6">Belongs to the exbB/tolQ family.</text>
</comment>
<sequence length="266" mass="27937" precursor="true">MQRSTLTLGTLLLALVAVFVTAPQGAWAQDEGDAAEAPAAAAVEPAPVEGAATAPVERTSYLGWAYKSLGLGYSIVFLALSFTLVSLLVMNLIKATRASIAPPDLVEAFEAHLNAKQFSEAYELANADDSFLGKVLAAGLGRLSNGGDYPRAIEAMQEVGEEENMKLDHRLSYMALIGTIAPMIGLLGTVQGMIASFDVIATSPTTPKPSELAEGIATALFTTLVGLVIAIPAIAAYNILRNRVAELVLQAGIVSEGLMSRFEKSR</sequence>
<evidence type="ECO:0000256" key="2">
    <source>
        <dbReference type="ARBA" id="ARBA00022475"/>
    </source>
</evidence>
<evidence type="ECO:0000256" key="4">
    <source>
        <dbReference type="ARBA" id="ARBA00022989"/>
    </source>
</evidence>
<dbReference type="Pfam" id="PF01618">
    <property type="entry name" value="MotA_ExbB"/>
    <property type="match status" value="1"/>
</dbReference>
<organism evidence="10 11">
    <name type="scientific">Botrimarina mediterranea</name>
    <dbReference type="NCBI Taxonomy" id="2528022"/>
    <lineage>
        <taxon>Bacteria</taxon>
        <taxon>Pseudomonadati</taxon>
        <taxon>Planctomycetota</taxon>
        <taxon>Planctomycetia</taxon>
        <taxon>Pirellulales</taxon>
        <taxon>Lacipirellulaceae</taxon>
        <taxon>Botrimarina</taxon>
    </lineage>
</organism>
<evidence type="ECO:0000313" key="11">
    <source>
        <dbReference type="Proteomes" id="UP000316426"/>
    </source>
</evidence>
<evidence type="ECO:0000256" key="7">
    <source>
        <dbReference type="SAM" id="Phobius"/>
    </source>
</evidence>
<keyword evidence="3 7" id="KW-0812">Transmembrane</keyword>
<proteinExistence type="inferred from homology"/>
<dbReference type="EMBL" id="CP036349">
    <property type="protein sequence ID" value="QDV75272.1"/>
    <property type="molecule type" value="Genomic_DNA"/>
</dbReference>
<dbReference type="InterPro" id="IPR002898">
    <property type="entry name" value="MotA_ExbB_proton_chnl"/>
</dbReference>